<dbReference type="RefSeq" id="WP_016667062.1">
    <property type="nucleotide sequence ID" value="NZ_CABKSM010000001.1"/>
</dbReference>
<evidence type="ECO:0000313" key="3">
    <source>
        <dbReference type="Proteomes" id="UP001309299"/>
    </source>
</evidence>
<dbReference type="InterPro" id="IPR003737">
    <property type="entry name" value="GlcNAc_PI_deacetylase-related"/>
</dbReference>
<dbReference type="GO" id="GO:0016137">
    <property type="term" value="P:glycoside metabolic process"/>
    <property type="evidence" value="ECO:0007669"/>
    <property type="project" value="UniProtKB-ARBA"/>
</dbReference>
<comment type="caution">
    <text evidence="2">The sequence shown here is derived from an EMBL/GenBank/DDBJ whole genome shotgun (WGS) entry which is preliminary data.</text>
</comment>
<dbReference type="Proteomes" id="UP001309299">
    <property type="component" value="Unassembled WGS sequence"/>
</dbReference>
<name>A0AB35XHY9_9ACTN</name>
<dbReference type="Pfam" id="PF02585">
    <property type="entry name" value="PIG-L"/>
    <property type="match status" value="1"/>
</dbReference>
<organism evidence="2 3">
    <name type="scientific">Cutibacterium avidum</name>
    <dbReference type="NCBI Taxonomy" id="33010"/>
    <lineage>
        <taxon>Bacteria</taxon>
        <taxon>Bacillati</taxon>
        <taxon>Actinomycetota</taxon>
        <taxon>Actinomycetes</taxon>
        <taxon>Propionibacteriales</taxon>
        <taxon>Propionibacteriaceae</taxon>
        <taxon>Cutibacterium</taxon>
    </lineage>
</organism>
<protein>
    <submittedName>
        <fullName evidence="2">PIG-L family deacetylase</fullName>
        <ecNumber evidence="2">3.5.1.-</ecNumber>
    </submittedName>
</protein>
<accession>A0AB35XHY9</accession>
<evidence type="ECO:0000313" key="2">
    <source>
        <dbReference type="EMBL" id="MEH1546955.1"/>
    </source>
</evidence>
<evidence type="ECO:0000256" key="1">
    <source>
        <dbReference type="ARBA" id="ARBA00022833"/>
    </source>
</evidence>
<dbReference type="PANTHER" id="PTHR12993:SF11">
    <property type="entry name" value="N-ACETYLGLUCOSAMINYL-PHOSPHATIDYLINOSITOL DE-N-ACETYLASE"/>
    <property type="match status" value="1"/>
</dbReference>
<dbReference type="InterPro" id="IPR024078">
    <property type="entry name" value="LmbE-like_dom_sf"/>
</dbReference>
<dbReference type="AlphaFoldDB" id="A0AB35XHY9"/>
<dbReference type="GO" id="GO:0016811">
    <property type="term" value="F:hydrolase activity, acting on carbon-nitrogen (but not peptide) bonds, in linear amides"/>
    <property type="evidence" value="ECO:0007669"/>
    <property type="project" value="TreeGrafter"/>
</dbReference>
<keyword evidence="2" id="KW-0378">Hydrolase</keyword>
<dbReference type="EC" id="3.5.1.-" evidence="2"/>
<proteinExistence type="predicted"/>
<reference evidence="2" key="1">
    <citation type="submission" date="2024-02" db="EMBL/GenBank/DDBJ databases">
        <title>Bacterial skin colonization with Propionibacterium avidum as a risk factor for Periprosthetic Joint Infections - a single-center prospective study.</title>
        <authorList>
            <person name="Achermann Y."/>
        </authorList>
    </citation>
    <scope>NUCLEOTIDE SEQUENCE</scope>
    <source>
        <strain evidence="2">PAVI-2017310195</strain>
    </source>
</reference>
<dbReference type="SUPFAM" id="SSF102588">
    <property type="entry name" value="LmbE-like"/>
    <property type="match status" value="1"/>
</dbReference>
<gene>
    <name evidence="2" type="ORF">V7F78_08025</name>
</gene>
<sequence>MTQPRPERLDVLFIGAHPDDESGLLAAFGRWRHECGVKVGVVSITRGEGGGNAVGSEDGPLLGLLREREERSALSLVGVERFFYLDKVDFYYTVSAPLTARVWGHLDTLSRLVRVVRATQPSVIITMNPAPMPGQHGNHQMAGRLAVEAYLAAADPTFAPDQVEVEGLQPWQVSRLLLDSFGGERPTGPDAALVPEQADASTVYALWKGPLTMPV</sequence>
<keyword evidence="1" id="KW-0862">Zinc</keyword>
<dbReference type="EMBL" id="JBAKUA010000010">
    <property type="protein sequence ID" value="MEH1546955.1"/>
    <property type="molecule type" value="Genomic_DNA"/>
</dbReference>
<dbReference type="PANTHER" id="PTHR12993">
    <property type="entry name" value="N-ACETYLGLUCOSAMINYL-PHOSPHATIDYLINOSITOL DE-N-ACETYLASE-RELATED"/>
    <property type="match status" value="1"/>
</dbReference>
<dbReference type="Gene3D" id="3.40.50.10320">
    <property type="entry name" value="LmbE-like"/>
    <property type="match status" value="1"/>
</dbReference>